<dbReference type="PANTHER" id="PTHR45661">
    <property type="entry name" value="SURFACE ANTIGEN"/>
    <property type="match status" value="1"/>
</dbReference>
<gene>
    <name evidence="1" type="ORF">TPC1_11953</name>
</gene>
<accession>A0A146KF93</accession>
<dbReference type="Pfam" id="PF13306">
    <property type="entry name" value="LRR_5"/>
    <property type="match status" value="2"/>
</dbReference>
<feature type="non-terminal residue" evidence="1">
    <location>
        <position position="394"/>
    </location>
</feature>
<proteinExistence type="predicted"/>
<dbReference type="Gene3D" id="3.80.10.10">
    <property type="entry name" value="Ribonuclease Inhibitor"/>
    <property type="match status" value="2"/>
</dbReference>
<organism evidence="1">
    <name type="scientific">Trepomonas sp. PC1</name>
    <dbReference type="NCBI Taxonomy" id="1076344"/>
    <lineage>
        <taxon>Eukaryota</taxon>
        <taxon>Metamonada</taxon>
        <taxon>Diplomonadida</taxon>
        <taxon>Hexamitidae</taxon>
        <taxon>Hexamitinae</taxon>
        <taxon>Trepomonas</taxon>
    </lineage>
</organism>
<dbReference type="AlphaFoldDB" id="A0A146KF93"/>
<evidence type="ECO:0000313" key="1">
    <source>
        <dbReference type="EMBL" id="JAP95147.1"/>
    </source>
</evidence>
<protein>
    <submittedName>
        <fullName evidence="1">Leucine rich repeats-containing protein</fullName>
    </submittedName>
</protein>
<name>A0A146KF93_9EUKA</name>
<reference evidence="1" key="1">
    <citation type="submission" date="2015-07" db="EMBL/GenBank/DDBJ databases">
        <title>Adaptation to a free-living lifestyle via gene acquisitions in the diplomonad Trepomonas sp. PC1.</title>
        <authorList>
            <person name="Xu F."/>
            <person name="Jerlstrom-Hultqvist J."/>
            <person name="Kolisko M."/>
            <person name="Simpson A.G.B."/>
            <person name="Roger A.J."/>
            <person name="Svard S.G."/>
            <person name="Andersson J.O."/>
        </authorList>
    </citation>
    <scope>NUCLEOTIDE SEQUENCE</scope>
    <source>
        <strain evidence="1">PC1</strain>
    </source>
</reference>
<dbReference type="InterPro" id="IPR026906">
    <property type="entry name" value="LRR_5"/>
</dbReference>
<feature type="non-terminal residue" evidence="1">
    <location>
        <position position="1"/>
    </location>
</feature>
<sequence>VTQGNTLIIVDNIINRKIIADIGVDSSNIMNIIMPNATQVEKSTFQGFRSLQYVYAPMAQNLCEYCFADCSSLFRFDGKALKKIEAYAFSFCVCLSEVNTDRVEHLGEFCFEFCQNLRSFRSQVLKGFSLTSFDQNDNLTNIDVVNAEQISGNLSKPNPNLVFNCPMLPTFHSQVENTLNQPHVNQNLLQANVLISPSSNIAQRAFFNFTQLSFVCLVNCTEIKDEAFRNCFSLRRFSALSAQKIGNGAFKECQSLVQVNLDNLQTAGDSAFKCNYSLQTVDFPLLEELSHELFGYCFALKSVLLKSLTKIHESAFAKCGSIKVLCKNDVQIVRKRSGGEDNFQFVDKVEKQQERLFQTFQERIKLKKVIKNLKQAIELYNAMHNTVNGMKDGQ</sequence>
<dbReference type="EMBL" id="GDID01001459">
    <property type="protein sequence ID" value="JAP95147.1"/>
    <property type="molecule type" value="Transcribed_RNA"/>
</dbReference>
<dbReference type="InterPro" id="IPR032675">
    <property type="entry name" value="LRR_dom_sf"/>
</dbReference>
<dbReference type="PANTHER" id="PTHR45661:SF3">
    <property type="entry name" value="IG-LIKE DOMAIN-CONTAINING PROTEIN"/>
    <property type="match status" value="1"/>
</dbReference>
<dbReference type="SUPFAM" id="SSF52058">
    <property type="entry name" value="L domain-like"/>
    <property type="match status" value="1"/>
</dbReference>
<dbReference type="InterPro" id="IPR053139">
    <property type="entry name" value="Surface_bspA-like"/>
</dbReference>